<dbReference type="InterPro" id="IPR015500">
    <property type="entry name" value="Peptidase_S8_subtilisin-rel"/>
</dbReference>
<dbReference type="InterPro" id="IPR013320">
    <property type="entry name" value="ConA-like_dom_sf"/>
</dbReference>
<dbReference type="PRINTS" id="PR00723">
    <property type="entry name" value="SUBTILISIN"/>
</dbReference>
<dbReference type="GO" id="GO:0030246">
    <property type="term" value="F:carbohydrate binding"/>
    <property type="evidence" value="ECO:0007669"/>
    <property type="project" value="InterPro"/>
</dbReference>
<dbReference type="Gene3D" id="2.120.10.80">
    <property type="entry name" value="Kelch-type beta propeller"/>
    <property type="match status" value="1"/>
</dbReference>
<dbReference type="Pfam" id="PF13620">
    <property type="entry name" value="CarboxypepD_reg"/>
    <property type="match status" value="2"/>
</dbReference>
<dbReference type="PROSITE" id="PS00138">
    <property type="entry name" value="SUBTILASE_SER"/>
    <property type="match status" value="1"/>
</dbReference>
<dbReference type="InterPro" id="IPR000209">
    <property type="entry name" value="Peptidase_S8/S53_dom"/>
</dbReference>
<feature type="active site" description="Charge relay system" evidence="5">
    <location>
        <position position="192"/>
    </location>
</feature>
<feature type="active site" description="Charge relay system" evidence="5">
    <location>
        <position position="238"/>
    </location>
</feature>
<dbReference type="PROSITE" id="PS51892">
    <property type="entry name" value="SUBTILASE"/>
    <property type="match status" value="1"/>
</dbReference>
<dbReference type="Pfam" id="PF07675">
    <property type="entry name" value="Cleaved_Adhesin"/>
    <property type="match status" value="1"/>
</dbReference>
<dbReference type="InterPro" id="IPR015915">
    <property type="entry name" value="Kelch-typ_b-propeller"/>
</dbReference>
<evidence type="ECO:0000313" key="10">
    <source>
        <dbReference type="Proteomes" id="UP000054837"/>
    </source>
</evidence>
<dbReference type="InterPro" id="IPR008969">
    <property type="entry name" value="CarboxyPept-like_regulatory"/>
</dbReference>
<feature type="domain" description="Peptidase S8/S53" evidence="7">
    <location>
        <begin position="183"/>
        <end position="465"/>
    </location>
</feature>
<dbReference type="PROSITE" id="PS00137">
    <property type="entry name" value="SUBTILASE_HIS"/>
    <property type="match status" value="1"/>
</dbReference>
<dbReference type="PANTHER" id="PTHR43806">
    <property type="entry name" value="PEPTIDASE S8"/>
    <property type="match status" value="1"/>
</dbReference>
<dbReference type="Gene3D" id="2.60.40.1120">
    <property type="entry name" value="Carboxypeptidase-like, regulatory domain"/>
    <property type="match status" value="4"/>
</dbReference>
<evidence type="ECO:0000256" key="3">
    <source>
        <dbReference type="ARBA" id="ARBA00022801"/>
    </source>
</evidence>
<dbReference type="Gene3D" id="3.40.50.200">
    <property type="entry name" value="Peptidase S8/S53 domain"/>
    <property type="match status" value="1"/>
</dbReference>
<comment type="caution">
    <text evidence="9">The sequence shown here is derived from an EMBL/GenBank/DDBJ whole genome shotgun (WGS) entry which is preliminary data.</text>
</comment>
<keyword evidence="2 5" id="KW-0645">Protease</keyword>
<dbReference type="SUPFAM" id="SSF52743">
    <property type="entry name" value="Subtilisin-like"/>
    <property type="match status" value="1"/>
</dbReference>
<reference evidence="9 10" key="1">
    <citation type="submission" date="2015-12" db="EMBL/GenBank/DDBJ databases">
        <title>Serinicoccus chungangenesis strain CD08_5 genome sequencing and assembly.</title>
        <authorList>
            <person name="Chander A.M."/>
            <person name="Kaur G."/>
            <person name="Nair G.R."/>
            <person name="Dhawan D.K."/>
            <person name="Kochhar R.K."/>
            <person name="Mayilraj S."/>
            <person name="Bhadada S.K."/>
        </authorList>
    </citation>
    <scope>NUCLEOTIDE SEQUENCE [LARGE SCALE GENOMIC DNA]</scope>
    <source>
        <strain evidence="9 10">CD08_5</strain>
    </source>
</reference>
<dbReference type="SUPFAM" id="SSF117281">
    <property type="entry name" value="Kelch motif"/>
    <property type="match status" value="1"/>
</dbReference>
<name>A0A0W8I159_9MICO</name>
<keyword evidence="6" id="KW-0732">Signal</keyword>
<dbReference type="InterPro" id="IPR011628">
    <property type="entry name" value="Cleaved_adhesin"/>
</dbReference>
<dbReference type="Pfam" id="PF01344">
    <property type="entry name" value="Kelch_1"/>
    <property type="match status" value="1"/>
</dbReference>
<dbReference type="InterPro" id="IPR013784">
    <property type="entry name" value="Carb-bd-like_fold"/>
</dbReference>
<comment type="similarity">
    <text evidence="1 5">Belongs to the peptidase S8 family.</text>
</comment>
<feature type="active site" description="Charge relay system" evidence="5">
    <location>
        <position position="409"/>
    </location>
</feature>
<dbReference type="Pfam" id="PF00082">
    <property type="entry name" value="Peptidase_S8"/>
    <property type="match status" value="1"/>
</dbReference>
<dbReference type="SUPFAM" id="SSF49464">
    <property type="entry name" value="Carboxypeptidase regulatory domain-like"/>
    <property type="match status" value="2"/>
</dbReference>
<dbReference type="SUPFAM" id="SSF49899">
    <property type="entry name" value="Concanavalin A-like lectins/glucanases"/>
    <property type="match status" value="1"/>
</dbReference>
<feature type="chain" id="PRO_5006943982" evidence="6">
    <location>
        <begin position="31"/>
        <end position="1457"/>
    </location>
</feature>
<evidence type="ECO:0000256" key="1">
    <source>
        <dbReference type="ARBA" id="ARBA00011073"/>
    </source>
</evidence>
<dbReference type="RefSeq" id="WP_058892346.1">
    <property type="nucleotide sequence ID" value="NZ_LQBL01000032.1"/>
</dbReference>
<dbReference type="OrthoDB" id="9813435at2"/>
<evidence type="ECO:0000256" key="2">
    <source>
        <dbReference type="ARBA" id="ARBA00022670"/>
    </source>
</evidence>
<feature type="signal peptide" evidence="6">
    <location>
        <begin position="1"/>
        <end position="30"/>
    </location>
</feature>
<dbReference type="InterPro" id="IPR006652">
    <property type="entry name" value="Kelch_1"/>
</dbReference>
<feature type="domain" description="Cleaved adhesin" evidence="8">
    <location>
        <begin position="662"/>
        <end position="731"/>
    </location>
</feature>
<proteinExistence type="inferred from homology"/>
<dbReference type="NCBIfam" id="NF038128">
    <property type="entry name" value="choice_anch_J"/>
    <property type="match status" value="1"/>
</dbReference>
<keyword evidence="10" id="KW-1185">Reference proteome</keyword>
<keyword evidence="3 5" id="KW-0378">Hydrolase</keyword>
<dbReference type="GO" id="GO:0004252">
    <property type="term" value="F:serine-type endopeptidase activity"/>
    <property type="evidence" value="ECO:0007669"/>
    <property type="project" value="UniProtKB-UniRule"/>
</dbReference>
<evidence type="ECO:0000256" key="5">
    <source>
        <dbReference type="PROSITE-ProRule" id="PRU01240"/>
    </source>
</evidence>
<evidence type="ECO:0000256" key="4">
    <source>
        <dbReference type="ARBA" id="ARBA00022825"/>
    </source>
</evidence>
<dbReference type="SMART" id="SM00612">
    <property type="entry name" value="Kelch"/>
    <property type="match status" value="4"/>
</dbReference>
<dbReference type="STRING" id="767452.AVL62_08845"/>
<dbReference type="InterPro" id="IPR050131">
    <property type="entry name" value="Peptidase_S8_subtilisin-like"/>
</dbReference>
<dbReference type="InterPro" id="IPR022398">
    <property type="entry name" value="Peptidase_S8_His-AS"/>
</dbReference>
<gene>
    <name evidence="9" type="ORF">AVL62_08845</name>
</gene>
<dbReference type="GO" id="GO:0006508">
    <property type="term" value="P:proteolysis"/>
    <property type="evidence" value="ECO:0007669"/>
    <property type="project" value="UniProtKB-KW"/>
</dbReference>
<dbReference type="PANTHER" id="PTHR43806:SF11">
    <property type="entry name" value="CEREVISIN-RELATED"/>
    <property type="match status" value="1"/>
</dbReference>
<evidence type="ECO:0000313" key="9">
    <source>
        <dbReference type="EMBL" id="KUG51450.1"/>
    </source>
</evidence>
<keyword evidence="4 5" id="KW-0720">Serine protease</keyword>
<evidence type="ECO:0000259" key="8">
    <source>
        <dbReference type="Pfam" id="PF07675"/>
    </source>
</evidence>
<accession>A0A0W8I159</accession>
<dbReference type="InterPro" id="IPR036852">
    <property type="entry name" value="Peptidase_S8/S53_dom_sf"/>
</dbReference>
<dbReference type="Proteomes" id="UP000054837">
    <property type="component" value="Unassembled WGS sequence"/>
</dbReference>
<dbReference type="SUPFAM" id="SSF49452">
    <property type="entry name" value="Starch-binding domain-like"/>
    <property type="match status" value="2"/>
</dbReference>
<dbReference type="EMBL" id="LQBL01000032">
    <property type="protein sequence ID" value="KUG51450.1"/>
    <property type="molecule type" value="Genomic_DNA"/>
</dbReference>
<organism evidence="9 10">
    <name type="scientific">Serinicoccus chungangensis</name>
    <dbReference type="NCBI Taxonomy" id="767452"/>
    <lineage>
        <taxon>Bacteria</taxon>
        <taxon>Bacillati</taxon>
        <taxon>Actinomycetota</taxon>
        <taxon>Actinomycetes</taxon>
        <taxon>Micrococcales</taxon>
        <taxon>Ornithinimicrobiaceae</taxon>
        <taxon>Serinicoccus</taxon>
    </lineage>
</organism>
<sequence>MHSPSSRRWWATLATGALLVPGAATLPASATSVASGPDEKIEAAVDAALESQGRSDVWVRFADRPDLEQFASITDWDKRGQAVADALQASASQSQADLRQELDDAGVEYRSFWATNSIRVDAADLDLVTSMASEQGVEGIYAPMEIELPPLKVEEPQMAPAAVEWGVDDVNAPEVWDDLGIRGEGVVVATIDSGAQYDHPALVNSYRGNNGDGTFDHDYNWFDAAGTSPDAPADGDGHGTHVTGTMVGDDGGDNQVGVAPGATWIAANGCCPSDAALIASGEWMLEPTDLEGENPDVSKRPHIINNSWGTTAPSNAPFMEDIIEAWAASGQFGVFANGNSGPSCESSGSPGSRIVAFSVGNYNINHTISGTSGRGAGQDGEIKPNISAPGSAVRSSVPGNGYAVYSGTSMASPHVAGAVALAWSGAPALVGDVEGTRNLLNGTAIDTEDLQCGGTAEDNNVFGEGRLDALELVTSSPIGDAGTLEGTVTDAGSGDPLADASVVIEGDTERELLTGEAGDYSATLSSGDYDLTMSKFGYATETASATVEPGGTTTVDAALEPVPSGAVTGTVTDGSGYGFPLYARVSAEGTPAAAYTDPETGEFSLDLPEGETFELTVQVQYPGYLSTTVEASAGGEGLEVSVPVDAATCTAPGYAYEVDGVTESFDAASTPEGWEVVDEAGTGEDWRFDDPGDRGNLTGGEGGFAVVDSDFYGSGGSQDTYLVSPSVDMSDLSEPVVGFQQDFYALGADLADVELSTDGGETWTTVLSQDNSVRGPAEQVVQLPDAAGESDVKVAFHYHQASYAWWWQVDDVFLGNRACSPTGEGGYVVGNVYGEEDGEGVVGATVTNVDAPEESGTTMATPSDDNLDDGFYWLFSASPGTHPFEASARGFASTTQDVTVAASDAVRADFVLGSGFVVVDESEIEVYQPLGSTRNHRFWVNNTGSGAAEVTMTEQAGEFEILRVDGSTERMGASYEGDGGEVVTLDVETSLAAGTTGRFGSTGAADPVRVAADPWTPLSDYPRVAMDNRVVNLDGDWYTLGGTTGSAAFADVNRYDPAAMAWVEAAALPEAASAVTAGAVDGRIVVTGGWVDGGVSSATHTYDPGADSWSSAAAAPEARSAAGTAVLDGMLYSVGGCTTAECTPMSDTVMAYDAADDSWQQLADYPVAAAFVVCGGVDGQVLCSGGNPGSGGIADTYAYDPGSDSWTELPDAPADHWAAQASGANGQLVVNGGVQGGAVTNASFALDGASGEWSEIPASSAAVYRGGMACGIAKVGGSTGGFTPIDVAEQLPGYDDCGSSAADVDWLTVDPMEFTLEPGERVRVTVTTDADVAQPGDYTAGIGIRTNTPQDLEPIDVTMHVTPPRNWGKMQGTVEGVECDTSRVGLGGAVVDLTPNRGDEPGYSLITEDDGSYAYWVITGRYQTIVAKDGYRPTVDDVRVPRGRIVTEDFALRKIGC</sequence>
<dbReference type="Gene3D" id="2.60.120.200">
    <property type="match status" value="1"/>
</dbReference>
<protein>
    <submittedName>
        <fullName evidence="9">Peptidase S8</fullName>
    </submittedName>
</protein>
<evidence type="ECO:0000256" key="6">
    <source>
        <dbReference type="SAM" id="SignalP"/>
    </source>
</evidence>
<evidence type="ECO:0000259" key="7">
    <source>
        <dbReference type="Pfam" id="PF00082"/>
    </source>
</evidence>
<dbReference type="InterPro" id="IPR023828">
    <property type="entry name" value="Peptidase_S8_Ser-AS"/>
</dbReference>